<protein>
    <recommendedName>
        <fullName evidence="4">Large ribosomal subunit protein uL29</fullName>
    </recommendedName>
</protein>
<evidence type="ECO:0000313" key="5">
    <source>
        <dbReference type="EMBL" id="BDR92610.1"/>
    </source>
</evidence>
<sequence>MPRPRHNRLEVVRVASRQKLNAKTIRGMKPEDRAKLLNDLRNELLRLQTQRERGTLENPGRVRAVKRAIARVLTIMNEEIRKASK</sequence>
<dbReference type="PROSITE" id="PS00579">
    <property type="entry name" value="RIBOSOMAL_L29"/>
    <property type="match status" value="1"/>
</dbReference>
<evidence type="ECO:0000256" key="4">
    <source>
        <dbReference type="HAMAP-Rule" id="MF_00374"/>
    </source>
</evidence>
<accession>A0ABN6SRY5</accession>
<evidence type="ECO:0000256" key="2">
    <source>
        <dbReference type="ARBA" id="ARBA00022980"/>
    </source>
</evidence>
<keyword evidence="2 4" id="KW-0689">Ribosomal protein</keyword>
<dbReference type="HAMAP" id="MF_00374">
    <property type="entry name" value="Ribosomal_uL29"/>
    <property type="match status" value="1"/>
</dbReference>
<dbReference type="CDD" id="cd00427">
    <property type="entry name" value="Ribosomal_L29_HIP"/>
    <property type="match status" value="1"/>
</dbReference>
<evidence type="ECO:0000313" key="6">
    <source>
        <dbReference type="Proteomes" id="UP001060771"/>
    </source>
</evidence>
<comment type="similarity">
    <text evidence="1 4">Belongs to the universal ribosomal protein uL29 family.</text>
</comment>
<name>A0ABN6SRY5_9CREN</name>
<dbReference type="GO" id="GO:0005840">
    <property type="term" value="C:ribosome"/>
    <property type="evidence" value="ECO:0007669"/>
    <property type="project" value="UniProtKB-KW"/>
</dbReference>
<dbReference type="Proteomes" id="UP001060771">
    <property type="component" value="Chromosome"/>
</dbReference>
<dbReference type="InterPro" id="IPR050063">
    <property type="entry name" value="Ribosomal_protein_uL29"/>
</dbReference>
<dbReference type="InterPro" id="IPR036049">
    <property type="entry name" value="Ribosomal_uL29_sf"/>
</dbReference>
<dbReference type="SUPFAM" id="SSF46561">
    <property type="entry name" value="Ribosomal protein L29 (L29p)"/>
    <property type="match status" value="1"/>
</dbReference>
<dbReference type="Pfam" id="PF00831">
    <property type="entry name" value="Ribosomal_L29"/>
    <property type="match status" value="1"/>
</dbReference>
<keyword evidence="3 4" id="KW-0687">Ribonucleoprotein</keyword>
<dbReference type="PANTHER" id="PTHR10916">
    <property type="entry name" value="60S RIBOSOMAL PROTEIN L35/50S RIBOSOMAL PROTEIN L29"/>
    <property type="match status" value="1"/>
</dbReference>
<dbReference type="InterPro" id="IPR001854">
    <property type="entry name" value="Ribosomal_uL29"/>
</dbReference>
<evidence type="ECO:0000256" key="1">
    <source>
        <dbReference type="ARBA" id="ARBA00009254"/>
    </source>
</evidence>
<dbReference type="PANTHER" id="PTHR10916:SF0">
    <property type="entry name" value="LARGE RIBOSOMAL SUBUNIT PROTEIN UL29C"/>
    <property type="match status" value="1"/>
</dbReference>
<proteinExistence type="inferred from homology"/>
<reference evidence="6" key="1">
    <citation type="submission" date="2022-09" db="EMBL/GenBank/DDBJ databases">
        <title>Complete genome sequence of Vulcanisaeta souniana.</title>
        <authorList>
            <person name="Kato S."/>
            <person name="Itoh T."/>
            <person name="Ohkuma M."/>
        </authorList>
    </citation>
    <scope>NUCLEOTIDE SEQUENCE [LARGE SCALE GENOMIC DNA]</scope>
    <source>
        <strain evidence="6">JCM 11219</strain>
    </source>
</reference>
<evidence type="ECO:0000256" key="3">
    <source>
        <dbReference type="ARBA" id="ARBA00023274"/>
    </source>
</evidence>
<gene>
    <name evidence="4" type="primary">rpl29</name>
    <name evidence="5" type="ORF">Vsou_17030</name>
</gene>
<dbReference type="NCBIfam" id="TIGR00012">
    <property type="entry name" value="L29"/>
    <property type="match status" value="1"/>
</dbReference>
<dbReference type="Gene3D" id="1.10.287.310">
    <property type="match status" value="1"/>
</dbReference>
<organism evidence="5 6">
    <name type="scientific">Vulcanisaeta souniana JCM 11219</name>
    <dbReference type="NCBI Taxonomy" id="1293586"/>
    <lineage>
        <taxon>Archaea</taxon>
        <taxon>Thermoproteota</taxon>
        <taxon>Thermoprotei</taxon>
        <taxon>Thermoproteales</taxon>
        <taxon>Thermoproteaceae</taxon>
        <taxon>Vulcanisaeta</taxon>
    </lineage>
</organism>
<dbReference type="EMBL" id="AP026830">
    <property type="protein sequence ID" value="BDR92610.1"/>
    <property type="molecule type" value="Genomic_DNA"/>
</dbReference>
<keyword evidence="6" id="KW-1185">Reference proteome</keyword>
<dbReference type="InterPro" id="IPR018254">
    <property type="entry name" value="Ribosomal_uL29_CS"/>
</dbReference>